<feature type="region of interest" description="Disordered" evidence="2">
    <location>
        <begin position="209"/>
        <end position="248"/>
    </location>
</feature>
<evidence type="ECO:0000256" key="2">
    <source>
        <dbReference type="SAM" id="MobiDB-lite"/>
    </source>
</evidence>
<feature type="compositionally biased region" description="Polar residues" evidence="2">
    <location>
        <begin position="173"/>
        <end position="192"/>
    </location>
</feature>
<dbReference type="EMBL" id="JACGCM010001497">
    <property type="protein sequence ID" value="KAF6154419.1"/>
    <property type="molecule type" value="Genomic_DNA"/>
</dbReference>
<feature type="coiled-coil region" evidence="1">
    <location>
        <begin position="388"/>
        <end position="439"/>
    </location>
</feature>
<sequence length="517" mass="58379">MVKTQSMVLEERIASEMERLKLKYFGNHSLEMAIPAPTPPSYQGLLGEEAVEAEEDFYYKWRFHVFVLTDEECWDYLRTLAEDRGNCLQRDDEEPLDLRFRSVKQSVKSTVEKKESLLDEVVEEETELELVLEGLSLSRKKKVDSRSNKVRKAQSTRSMAGVDDGKRQVSGEEVQTNLSKTPGTGSLAQLNPVKSSKVAQKYLKKQMLKALPASGTTRSGEVTKDKRKVKPSEESGEKVAKGRSASVDDLKEVEERARLAALQGEEDTSKMVPRLVKGIWLGGQVAEGFSCHGDWLAADGDKGHLDEMAEECNRLGHHLILKGYSEEEVDTIKADTYIKEEDEEEAEAVGIADGLDGVSRQTIVREMSLRINDLESGLYRERETFKSLLSAQAELQAVSDLTRQAEEKDSNVKNGLKELAEVTERTEKLQRQVDMLAVKSKQADMAQYCIQVMEQSEGQFRSDIHNCRNELERMRQKFIEKDDELRGAQENLSASEAAAEHLQTSLPAKDMKFREMQ</sequence>
<name>A0A7J7MHM3_9MAGN</name>
<comment type="caution">
    <text evidence="3">The sequence shown here is derived from an EMBL/GenBank/DDBJ whole genome shotgun (WGS) entry which is preliminary data.</text>
</comment>
<evidence type="ECO:0000256" key="1">
    <source>
        <dbReference type="SAM" id="Coils"/>
    </source>
</evidence>
<feature type="compositionally biased region" description="Basic and acidic residues" evidence="2">
    <location>
        <begin position="230"/>
        <end position="248"/>
    </location>
</feature>
<dbReference type="AlphaFoldDB" id="A0A7J7MHM3"/>
<dbReference type="Proteomes" id="UP000541444">
    <property type="component" value="Unassembled WGS sequence"/>
</dbReference>
<evidence type="ECO:0000313" key="4">
    <source>
        <dbReference type="Proteomes" id="UP000541444"/>
    </source>
</evidence>
<proteinExistence type="predicted"/>
<reference evidence="3 4" key="1">
    <citation type="journal article" date="2020" name="IScience">
        <title>Genome Sequencing of the Endangered Kingdonia uniflora (Circaeasteraceae, Ranunculales) Reveals Potential Mechanisms of Evolutionary Specialization.</title>
        <authorList>
            <person name="Sun Y."/>
            <person name="Deng T."/>
            <person name="Zhang A."/>
            <person name="Moore M.J."/>
            <person name="Landis J.B."/>
            <person name="Lin N."/>
            <person name="Zhang H."/>
            <person name="Zhang X."/>
            <person name="Huang J."/>
            <person name="Zhang X."/>
            <person name="Sun H."/>
            <person name="Wang H."/>
        </authorList>
    </citation>
    <scope>NUCLEOTIDE SEQUENCE [LARGE SCALE GENOMIC DNA]</scope>
    <source>
        <strain evidence="3">TB1705</strain>
        <tissue evidence="3">Leaf</tissue>
    </source>
</reference>
<protein>
    <submittedName>
        <fullName evidence="3">Uncharacterized protein</fullName>
    </submittedName>
</protein>
<keyword evidence="4" id="KW-1185">Reference proteome</keyword>
<accession>A0A7J7MHM3</accession>
<feature type="compositionally biased region" description="Basic residues" evidence="2">
    <location>
        <begin position="143"/>
        <end position="154"/>
    </location>
</feature>
<evidence type="ECO:0000313" key="3">
    <source>
        <dbReference type="EMBL" id="KAF6154419.1"/>
    </source>
</evidence>
<feature type="region of interest" description="Disordered" evidence="2">
    <location>
        <begin position="143"/>
        <end position="192"/>
    </location>
</feature>
<feature type="region of interest" description="Disordered" evidence="2">
    <location>
        <begin position="492"/>
        <end position="517"/>
    </location>
</feature>
<keyword evidence="1" id="KW-0175">Coiled coil</keyword>
<organism evidence="3 4">
    <name type="scientific">Kingdonia uniflora</name>
    <dbReference type="NCBI Taxonomy" id="39325"/>
    <lineage>
        <taxon>Eukaryota</taxon>
        <taxon>Viridiplantae</taxon>
        <taxon>Streptophyta</taxon>
        <taxon>Embryophyta</taxon>
        <taxon>Tracheophyta</taxon>
        <taxon>Spermatophyta</taxon>
        <taxon>Magnoliopsida</taxon>
        <taxon>Ranunculales</taxon>
        <taxon>Circaeasteraceae</taxon>
        <taxon>Kingdonia</taxon>
    </lineage>
</organism>
<gene>
    <name evidence="3" type="ORF">GIB67_028311</name>
</gene>